<feature type="transmembrane region" description="Helical" evidence="8">
    <location>
        <begin position="2106"/>
        <end position="2125"/>
    </location>
</feature>
<evidence type="ECO:0000313" key="10">
    <source>
        <dbReference type="EMBL" id="RMX47994.1"/>
    </source>
</evidence>
<protein>
    <recommendedName>
        <fullName evidence="9">VWFA domain-containing protein</fullName>
    </recommendedName>
</protein>
<gene>
    <name evidence="10" type="ORF">pdam_00005392</name>
</gene>
<comment type="caution">
    <text evidence="10">The sequence shown here is derived from an EMBL/GenBank/DDBJ whole genome shotgun (WGS) entry which is preliminary data.</text>
</comment>
<dbReference type="InterPro" id="IPR002035">
    <property type="entry name" value="VWF_A"/>
</dbReference>
<feature type="transmembrane region" description="Helical" evidence="8">
    <location>
        <begin position="2484"/>
        <end position="2504"/>
    </location>
</feature>
<feature type="transmembrane region" description="Helical" evidence="8">
    <location>
        <begin position="2421"/>
        <end position="2441"/>
    </location>
</feature>
<feature type="region of interest" description="Disordered" evidence="7">
    <location>
        <begin position="582"/>
        <end position="773"/>
    </location>
</feature>
<feature type="transmembrane region" description="Helical" evidence="8">
    <location>
        <begin position="2241"/>
        <end position="2263"/>
    </location>
</feature>
<evidence type="ECO:0000256" key="7">
    <source>
        <dbReference type="SAM" id="MobiDB-lite"/>
    </source>
</evidence>
<feature type="domain" description="VWFA" evidence="9">
    <location>
        <begin position="1213"/>
        <end position="1386"/>
    </location>
</feature>
<organism evidence="10 11">
    <name type="scientific">Pocillopora damicornis</name>
    <name type="common">Cauliflower coral</name>
    <name type="synonym">Millepora damicornis</name>
    <dbReference type="NCBI Taxonomy" id="46731"/>
    <lineage>
        <taxon>Eukaryota</taxon>
        <taxon>Metazoa</taxon>
        <taxon>Cnidaria</taxon>
        <taxon>Anthozoa</taxon>
        <taxon>Hexacorallia</taxon>
        <taxon>Scleractinia</taxon>
        <taxon>Astrocoeniina</taxon>
        <taxon>Pocilloporidae</taxon>
        <taxon>Pocillopora</taxon>
    </lineage>
</organism>
<feature type="domain" description="VWFA" evidence="9">
    <location>
        <begin position="827"/>
        <end position="1004"/>
    </location>
</feature>
<feature type="compositionally biased region" description="Gly residues" evidence="7">
    <location>
        <begin position="1563"/>
        <end position="1593"/>
    </location>
</feature>
<dbReference type="Gene3D" id="2.60.120.200">
    <property type="match status" value="1"/>
</dbReference>
<dbReference type="Gene3D" id="1.20.1250.20">
    <property type="entry name" value="MFS general substrate transporter like domains"/>
    <property type="match status" value="1"/>
</dbReference>
<comment type="similarity">
    <text evidence="6">Belongs to the fibril-associated collagens with interrupted helices (FACIT) family.</text>
</comment>
<sequence length="2553" mass="266501">MQSQLYELELEDPQNCTSTSKPLATLPFLFSHMTFLYTRTELLFNFLDEDDQPLVKPPKIMDNINGSSNGTSTACPNPCAKNSSSSSSNTTCSILLPSSTGTGQMCGWGCPIPIPACNGTGVQGKVNQTVPAGCASMGGGGGTPCPPQGMPMGNSVCGGGGTMGGALCGSQGITIDSGCMQIAGAPCPAPAQGVAPGGCIDMGAGCVIEGKLTEGCPNITNATACGNPCQPSGNATGGCGGVIPGGVGPSGPGGVGSSGPGGVGPSGPNGVKPSNGTISGRIGSNLRLSAPECKAKADLGFIIDGSGSIEKNGPGTFKKVLNFVKDIIRSFDVSKDGTHIGLIVYSTEPKVGSHVGSLHLAQVMAEVDGIKYPNEGTNTGKALLKANEALFAVSARSGVPNIACVLTDGKSKDNIGTPAQKLRDSGVTVISIGMGTDYDLEQLREIATDPDSQHMFKAEFDSLGSLVDSIVDTGCKAAGGTIQAPQPLGASKGRPPPSTVETKKEQSFKIISCSTKQDDIQDPSKKLRDMGVTIFCFGVGAQYKKDQLDEMATDPDSKHVVTGGFDDLDQILPKIKKMACDGAGGSLSQSPSRDGTGSSNSASSGSTSGGASLTSIQGGKSGSSSRSSSSSTGSSNSTIVGGSLSSIKGESSGSGSNGSSLSSGGSNSTSGGSSSMSTKDGNSGSSSGGNSSSSGGSNSSISGGSSSKSIKDGSSGSSSGGSSSSSDGSSALSGGSSSISIKGRGNISTSGGNSSRVMIAKGGSSSSRSQVISTEKKPIKIGKLVLTPEQGDPIDITDVWGTEDDLAKNDDISSSIVDFGACRDKVDLAFLVDASGNKNEKGQRNFETALAIAKAISSMFVINPLQTHIGFVVFSTNSQVALSFKTYLDIKSVENAIDSLKYTGASTNIGAGLKLAKSQLFDTTSRPNVPHILIVLTSGKSTEDVLAPSKALKDSGVNVLCIGIGNRYDKKDLDDISKSPDAGHVLTGDVTKLGKTIREIRRIICQANVGPVALFPLNERYGATDVIGGNLAGVKSFVATAPGPEKEEDGSLLFLGTPDSFIEFPNNGKLDKKDSLTILAWIFPERAGPIFNFKRDGWGTNLWLAKPRKLFAHFVDRENQKSMQPLKSTKIAPNRWNFIGATYDQITGNAGLWINGKFEDFKHIGRIRLATNYPIRMGARVGDKRNYRGRIACLQIYDRALTSEQIRLNAKLNIGFIIECSSSIEGNGPGTFAKVLKFVKDLARSFDVSKKGTHIGIITYSDEAKVVAGLDQYYTQAEVTAAIDGIQYLGGGTMTGKALMLAKDSLFAASARSGVPNIACVLTASRSTDDVGSSAQMLKGSGATCISIGMGKYYDLGQLRVIATDPYSQHMFRADFNALGSLVSPVLATCRKASSGTVTGPARPPAPSSGTKCQAKVDIAFLLDGSGSIGKGNFKKCLRFLRNFVQSFNIAEDGSHVGVVLFSSTAEDYVEEPSKKLRDMGVTIFCFGVGTRYDKDQLDAMATDPDATHVITGDFDDLDQILPKIKKMACDGAGGSLTQNPSKGITGGSSIGGSGVITSGGSSSAGGGSSSQGVGITGGSSTGGSGVITGGGSSSSRGECNAKADLAFIIDGSGSIERNRQGTFENILNFVKDLTRRFAVSSEGTHVGVIVFDDNAKVVSGFDQHYTQSEVISAIDGIQYPGGGTMIGKALLKAKNALFDTSARPGVPNIACLLAGSKSTDRFSAPAQELRDSGVTVITIGMGNRYCSRQLGNIATDPNSLHMFKAEFDALGSLVGSVVNTCCKGRGSISTGGGGYSQGVTGGSSTGGSSERGSSSQGVTVGSTTGGSSVITGGGSSFTGGGSTLKVGGTSSSAGSSSSSSGGSSSMSIKGRSSGSILGGSSPISMKGGGSSSSSGSSSSRIVTAKGGSSSSGGKVISSGKKMVKIGKVVLTPKQGTDVWGTEDNLVKDVISGNTSANVRPVALFPLNERYGATDVIGGNLAGVKSYVTTAQGPYNKEGGSLSFLGAPDSFIEFPNNVDTLLMHIGEEKSINIKYHVDDLLRMTGGFGQYQLTLSLGADTIPLNEMEMDEVENPEESTENRSTKEIKIHEFDDLLKITGGFGRYQMVLYTFMCLVSIPTGAQLLIQVFYGASPPFVCVSTSRNETCASGCCSSCHEYEFRGPFTSAVSQWNLICDRRHLKAMTQAVFMAGLFATFASASAVADCLSLFSLFRFFAGAGTVGCLLVRFVYCVEMVVTAHRSYIGMINFLFLTVGGCFLALLAYLIPNWRYLMLAVSLPSFLPIIAWWWIPRSPRWLIANNHLDEAHEVLMKYAKYNHVTVDSKHLKHLIQEVRKTDARKFEDEKYGILDTVKTPKLRKRTLIMFFNWCANALVFYGLNYNIRNLAGNMYLNFFLLLVVDFPSTALCCYCLQRNNGVGLCSMIARIGGIAASYVVLLVMFPTLDHEEFDSFVVDVAFTNFSARMPIFENLLLVYTTQADLPNLRKTFPLLIFGALSVAAGVMAFWLPETVTSEMPQTVEQAEAWEEDYKIYCCRKPRIQSPRGEVVKDEEDTALV</sequence>
<feature type="region of interest" description="Disordered" evidence="7">
    <location>
        <begin position="1556"/>
        <end position="1596"/>
    </location>
</feature>
<feature type="transmembrane region" description="Helical" evidence="8">
    <location>
        <begin position="2453"/>
        <end position="2472"/>
    </location>
</feature>
<keyword evidence="4 8" id="KW-0472">Membrane</keyword>
<dbReference type="InterPro" id="IPR013320">
    <property type="entry name" value="ConA-like_dom_sf"/>
</dbReference>
<feature type="compositionally biased region" description="Gly residues" evidence="7">
    <location>
        <begin position="1832"/>
        <end position="1843"/>
    </location>
</feature>
<feature type="domain" description="VWFA" evidence="9">
    <location>
        <begin position="298"/>
        <end position="470"/>
    </location>
</feature>
<dbReference type="InterPro" id="IPR036465">
    <property type="entry name" value="vWFA_dom_sf"/>
</dbReference>
<dbReference type="SMART" id="SM00327">
    <property type="entry name" value="VWA"/>
    <property type="match status" value="5"/>
</dbReference>
<evidence type="ECO:0000259" key="9">
    <source>
        <dbReference type="PROSITE" id="PS50234"/>
    </source>
</evidence>
<proteinExistence type="inferred from homology"/>
<feature type="transmembrane region" description="Helical" evidence="8">
    <location>
        <begin position="2208"/>
        <end position="2229"/>
    </location>
</feature>
<feature type="compositionally biased region" description="Gly residues" evidence="7">
    <location>
        <begin position="1793"/>
        <end position="1806"/>
    </location>
</feature>
<feature type="domain" description="VWFA" evidence="9">
    <location>
        <begin position="1470"/>
        <end position="1525"/>
    </location>
</feature>
<dbReference type="PANTHER" id="PTHR24020">
    <property type="entry name" value="COLLAGEN ALPHA"/>
    <property type="match status" value="1"/>
</dbReference>
<dbReference type="SUPFAM" id="SSF103473">
    <property type="entry name" value="MFS general substrate transporter"/>
    <property type="match status" value="1"/>
</dbReference>
<dbReference type="CDD" id="cd01450">
    <property type="entry name" value="vWFA_subfamily_ECM"/>
    <property type="match status" value="1"/>
</dbReference>
<feature type="compositionally biased region" description="Low complexity" evidence="7">
    <location>
        <begin position="1807"/>
        <end position="1831"/>
    </location>
</feature>
<feature type="domain" description="VWFA" evidence="9">
    <location>
        <begin position="510"/>
        <end position="575"/>
    </location>
</feature>
<dbReference type="PANTHER" id="PTHR24020:SF20">
    <property type="entry name" value="PH DOMAIN-CONTAINING PROTEIN"/>
    <property type="match status" value="1"/>
</dbReference>
<reference evidence="10 11" key="1">
    <citation type="journal article" date="2018" name="Sci. Rep.">
        <title>Comparative analysis of the Pocillopora damicornis genome highlights role of immune system in coral evolution.</title>
        <authorList>
            <person name="Cunning R."/>
            <person name="Bay R.A."/>
            <person name="Gillette P."/>
            <person name="Baker A.C."/>
            <person name="Traylor-Knowles N."/>
        </authorList>
    </citation>
    <scope>NUCLEOTIDE SEQUENCE [LARGE SCALE GENOMIC DNA]</scope>
    <source>
        <strain evidence="10">RSMAS</strain>
        <tissue evidence="10">Whole animal</tissue>
    </source>
</reference>
<evidence type="ECO:0000256" key="8">
    <source>
        <dbReference type="SAM" id="Phobius"/>
    </source>
</evidence>
<keyword evidence="3 8" id="KW-1133">Transmembrane helix</keyword>
<feature type="compositionally biased region" description="Low complexity" evidence="7">
    <location>
        <begin position="1848"/>
        <end position="1916"/>
    </location>
</feature>
<dbReference type="SUPFAM" id="SSF53300">
    <property type="entry name" value="vWA-like"/>
    <property type="match status" value="6"/>
</dbReference>
<feature type="domain" description="VWFA" evidence="9">
    <location>
        <begin position="1418"/>
        <end position="1467"/>
    </location>
</feature>
<feature type="region of interest" description="Disordered" evidence="7">
    <location>
        <begin position="1793"/>
        <end position="1916"/>
    </location>
</feature>
<dbReference type="OrthoDB" id="6132182at2759"/>
<dbReference type="Pfam" id="PF00092">
    <property type="entry name" value="VWA"/>
    <property type="match status" value="6"/>
</dbReference>
<dbReference type="CDD" id="cd01472">
    <property type="entry name" value="vWA_collagen"/>
    <property type="match status" value="2"/>
</dbReference>
<dbReference type="InterPro" id="IPR050525">
    <property type="entry name" value="ECM_Assembly_Org"/>
</dbReference>
<dbReference type="Gene3D" id="3.40.50.410">
    <property type="entry name" value="von Willebrand factor, type A domain"/>
    <property type="match status" value="7"/>
</dbReference>
<dbReference type="InterPro" id="IPR036259">
    <property type="entry name" value="MFS_trans_sf"/>
</dbReference>
<dbReference type="Pfam" id="PF00083">
    <property type="entry name" value="Sugar_tr"/>
    <property type="match status" value="1"/>
</dbReference>
<feature type="region of interest" description="Disordered" evidence="7">
    <location>
        <begin position="250"/>
        <end position="278"/>
    </location>
</feature>
<feature type="transmembrane region" description="Helical" evidence="8">
    <location>
        <begin position="2185"/>
        <end position="2202"/>
    </location>
</feature>
<feature type="compositionally biased region" description="Low complexity" evidence="7">
    <location>
        <begin position="595"/>
        <end position="748"/>
    </location>
</feature>
<comment type="subcellular location">
    <subcellularLocation>
        <location evidence="1">Membrane</location>
    </subcellularLocation>
</comment>
<dbReference type="EMBL" id="RCHS01002320">
    <property type="protein sequence ID" value="RMX47994.1"/>
    <property type="molecule type" value="Genomic_DNA"/>
</dbReference>
<dbReference type="Proteomes" id="UP000275408">
    <property type="component" value="Unassembled WGS sequence"/>
</dbReference>
<evidence type="ECO:0000256" key="2">
    <source>
        <dbReference type="ARBA" id="ARBA00022692"/>
    </source>
</evidence>
<feature type="transmembrane region" description="Helical" evidence="8">
    <location>
        <begin position="2359"/>
        <end position="2376"/>
    </location>
</feature>
<feature type="domain" description="VWFA" evidence="9">
    <location>
        <begin position="1605"/>
        <end position="1778"/>
    </location>
</feature>
<dbReference type="Pfam" id="PF13385">
    <property type="entry name" value="Laminin_G_3"/>
    <property type="match status" value="1"/>
</dbReference>
<evidence type="ECO:0000256" key="3">
    <source>
        <dbReference type="ARBA" id="ARBA00022989"/>
    </source>
</evidence>
<dbReference type="GO" id="GO:0016020">
    <property type="term" value="C:membrane"/>
    <property type="evidence" value="ECO:0007669"/>
    <property type="project" value="UniProtKB-SubCell"/>
</dbReference>
<feature type="transmembrane region" description="Helical" evidence="8">
    <location>
        <begin position="2269"/>
        <end position="2288"/>
    </location>
</feature>
<evidence type="ECO:0000256" key="1">
    <source>
        <dbReference type="ARBA" id="ARBA00004370"/>
    </source>
</evidence>
<feature type="region of interest" description="Disordered" evidence="7">
    <location>
        <begin position="481"/>
        <end position="503"/>
    </location>
</feature>
<dbReference type="STRING" id="46731.A0A3M6U376"/>
<evidence type="ECO:0000256" key="5">
    <source>
        <dbReference type="ARBA" id="ARBA00023278"/>
    </source>
</evidence>
<keyword evidence="11" id="KW-1185">Reference proteome</keyword>
<dbReference type="InterPro" id="IPR005828">
    <property type="entry name" value="MFS_sugar_transport-like"/>
</dbReference>
<feature type="compositionally biased region" description="Gly residues" evidence="7">
    <location>
        <begin position="250"/>
        <end position="267"/>
    </location>
</feature>
<dbReference type="PROSITE" id="PS50234">
    <property type="entry name" value="VWFA"/>
    <property type="match status" value="7"/>
</dbReference>
<evidence type="ECO:0000313" key="11">
    <source>
        <dbReference type="Proteomes" id="UP000275408"/>
    </source>
</evidence>
<keyword evidence="5" id="KW-0379">Hydroxylation</keyword>
<evidence type="ECO:0000256" key="4">
    <source>
        <dbReference type="ARBA" id="ARBA00023136"/>
    </source>
</evidence>
<dbReference type="SUPFAM" id="SSF49899">
    <property type="entry name" value="Concanavalin A-like lectins/glucanases"/>
    <property type="match status" value="1"/>
</dbReference>
<dbReference type="GO" id="GO:0022857">
    <property type="term" value="F:transmembrane transporter activity"/>
    <property type="evidence" value="ECO:0007669"/>
    <property type="project" value="InterPro"/>
</dbReference>
<evidence type="ECO:0000256" key="6">
    <source>
        <dbReference type="ARBA" id="ARBA00049648"/>
    </source>
</evidence>
<keyword evidence="2 8" id="KW-0812">Transmembrane</keyword>
<accession>A0A3M6U376</accession>
<feature type="transmembrane region" description="Helical" evidence="8">
    <location>
        <begin position="2388"/>
        <end position="2409"/>
    </location>
</feature>
<name>A0A3M6U376_POCDA</name>